<dbReference type="InterPro" id="IPR003754">
    <property type="entry name" value="4pyrrol_synth_uPrphyn_synth"/>
</dbReference>
<evidence type="ECO:0000259" key="10">
    <source>
        <dbReference type="Pfam" id="PF02602"/>
    </source>
</evidence>
<evidence type="ECO:0000256" key="3">
    <source>
        <dbReference type="ARBA" id="ARBA00013109"/>
    </source>
</evidence>
<dbReference type="PANTHER" id="PTHR38042:SF1">
    <property type="entry name" value="UROPORPHYRINOGEN-III SYNTHASE, CHLOROPLASTIC"/>
    <property type="match status" value="1"/>
</dbReference>
<evidence type="ECO:0000256" key="2">
    <source>
        <dbReference type="ARBA" id="ARBA00008133"/>
    </source>
</evidence>
<comment type="caution">
    <text evidence="11">The sequence shown here is derived from an EMBL/GenBank/DDBJ whole genome shotgun (WGS) entry which is preliminary data.</text>
</comment>
<accession>A0A9X2B0M0</accession>
<comment type="function">
    <text evidence="6 9">Catalyzes cyclization of the linear tetrapyrrole, hydroxymethylbilane, to the macrocyclic uroporphyrinogen III.</text>
</comment>
<keyword evidence="5 9" id="KW-0627">Porphyrin biosynthesis</keyword>
<evidence type="ECO:0000313" key="12">
    <source>
        <dbReference type="Proteomes" id="UP001139488"/>
    </source>
</evidence>
<dbReference type="InterPro" id="IPR039793">
    <property type="entry name" value="UROS/Hem4"/>
</dbReference>
<dbReference type="Proteomes" id="UP001139488">
    <property type="component" value="Unassembled WGS sequence"/>
</dbReference>
<evidence type="ECO:0000256" key="4">
    <source>
        <dbReference type="ARBA" id="ARBA00023239"/>
    </source>
</evidence>
<comment type="catalytic activity">
    <reaction evidence="8 9">
        <text>hydroxymethylbilane = uroporphyrinogen III + H2O</text>
        <dbReference type="Rhea" id="RHEA:18965"/>
        <dbReference type="ChEBI" id="CHEBI:15377"/>
        <dbReference type="ChEBI" id="CHEBI:57308"/>
        <dbReference type="ChEBI" id="CHEBI:57845"/>
        <dbReference type="EC" id="4.2.1.75"/>
    </reaction>
</comment>
<evidence type="ECO:0000256" key="7">
    <source>
        <dbReference type="ARBA" id="ARBA00040167"/>
    </source>
</evidence>
<dbReference type="AlphaFoldDB" id="A0A9X2B0M0"/>
<proteinExistence type="inferred from homology"/>
<evidence type="ECO:0000256" key="1">
    <source>
        <dbReference type="ARBA" id="ARBA00004772"/>
    </source>
</evidence>
<evidence type="ECO:0000256" key="6">
    <source>
        <dbReference type="ARBA" id="ARBA00037589"/>
    </source>
</evidence>
<dbReference type="GO" id="GO:0004852">
    <property type="term" value="F:uroporphyrinogen-III synthase activity"/>
    <property type="evidence" value="ECO:0007669"/>
    <property type="project" value="UniProtKB-UniRule"/>
</dbReference>
<dbReference type="Gene3D" id="3.40.50.10090">
    <property type="match status" value="2"/>
</dbReference>
<evidence type="ECO:0000256" key="9">
    <source>
        <dbReference type="RuleBase" id="RU366031"/>
    </source>
</evidence>
<dbReference type="Pfam" id="PF02602">
    <property type="entry name" value="HEM4"/>
    <property type="match status" value="1"/>
</dbReference>
<protein>
    <recommendedName>
        <fullName evidence="7 9">Uroporphyrinogen-III synthase</fullName>
        <ecNumber evidence="3 9">4.2.1.75</ecNumber>
    </recommendedName>
</protein>
<organism evidence="11 12">
    <name type="scientific">Vibrio gelatinilyticus</name>
    <dbReference type="NCBI Taxonomy" id="2893468"/>
    <lineage>
        <taxon>Bacteria</taxon>
        <taxon>Pseudomonadati</taxon>
        <taxon>Pseudomonadota</taxon>
        <taxon>Gammaproteobacteria</taxon>
        <taxon>Vibrionales</taxon>
        <taxon>Vibrionaceae</taxon>
        <taxon>Vibrio</taxon>
    </lineage>
</organism>
<gene>
    <name evidence="11" type="ORF">LNL84_18205</name>
</gene>
<dbReference type="RefSeq" id="WP_244359147.1">
    <property type="nucleotide sequence ID" value="NZ_JAJNNZ010000021.1"/>
</dbReference>
<evidence type="ECO:0000313" key="11">
    <source>
        <dbReference type="EMBL" id="MCJ2378748.1"/>
    </source>
</evidence>
<keyword evidence="12" id="KW-1185">Reference proteome</keyword>
<dbReference type="GO" id="GO:0006782">
    <property type="term" value="P:protoporphyrinogen IX biosynthetic process"/>
    <property type="evidence" value="ECO:0007669"/>
    <property type="project" value="UniProtKB-UniRule"/>
</dbReference>
<comment type="similarity">
    <text evidence="2 9">Belongs to the uroporphyrinogen-III synthase family.</text>
</comment>
<feature type="domain" description="Tetrapyrrole biosynthesis uroporphyrinogen III synthase" evidence="10">
    <location>
        <begin position="18"/>
        <end position="237"/>
    </location>
</feature>
<dbReference type="NCBIfam" id="NF004585">
    <property type="entry name" value="PRK05928.2-2"/>
    <property type="match status" value="1"/>
</dbReference>
<dbReference type="PANTHER" id="PTHR38042">
    <property type="entry name" value="UROPORPHYRINOGEN-III SYNTHASE, CHLOROPLASTIC"/>
    <property type="match status" value="1"/>
</dbReference>
<name>A0A9X2B0M0_9VIBR</name>
<comment type="pathway">
    <text evidence="1 9">Porphyrin-containing compound metabolism; protoporphyrin-IX biosynthesis; coproporphyrinogen-III from 5-aminolevulinate: step 3/4.</text>
</comment>
<dbReference type="EMBL" id="JAJNNZ010000021">
    <property type="protein sequence ID" value="MCJ2378748.1"/>
    <property type="molecule type" value="Genomic_DNA"/>
</dbReference>
<dbReference type="InterPro" id="IPR036108">
    <property type="entry name" value="4pyrrol_syn_uPrphyn_synt_sf"/>
</dbReference>
<dbReference type="GO" id="GO:0006780">
    <property type="term" value="P:uroporphyrinogen III biosynthetic process"/>
    <property type="evidence" value="ECO:0007669"/>
    <property type="project" value="UniProtKB-UniRule"/>
</dbReference>
<sequence length="252" mass="28104">MPILVARPGSSGELLCQSIRDSGGIALHFPFVEIKTNTKNTNWLNSLKKADIIIAVSQYAVSGIQELFGNEKASWPKGCIYLGVGQKTAHELSKASQQNVHYPEISDSEHLLQLPELHQVKGKNIIILRGNGGRELIEQTLTSRGARVNYEEVYVRTKLPISFQSDIKQWQDSHIDTLIVTSGEQLEHLVSSVVLAHETPWLFKQTLIVPSERILQQAKDYGFLHITNAKGASNTQLLAALQRLRIGLKHDQ</sequence>
<dbReference type="CDD" id="cd06578">
    <property type="entry name" value="HemD"/>
    <property type="match status" value="1"/>
</dbReference>
<evidence type="ECO:0000256" key="5">
    <source>
        <dbReference type="ARBA" id="ARBA00023244"/>
    </source>
</evidence>
<reference evidence="11" key="1">
    <citation type="submission" date="2021-11" db="EMBL/GenBank/DDBJ databases">
        <title>Vibrio ZSDE26 sp. nov. and Vibrio ZSDZ34 sp. nov., isolated from coastal seawater in Qingdao.</title>
        <authorList>
            <person name="Zhang P."/>
        </authorList>
    </citation>
    <scope>NUCLEOTIDE SEQUENCE</scope>
    <source>
        <strain evidence="11">ZSDZ34</strain>
    </source>
</reference>
<keyword evidence="4 9" id="KW-0456">Lyase</keyword>
<dbReference type="SUPFAM" id="SSF69618">
    <property type="entry name" value="HemD-like"/>
    <property type="match status" value="1"/>
</dbReference>
<evidence type="ECO:0000256" key="8">
    <source>
        <dbReference type="ARBA" id="ARBA00048617"/>
    </source>
</evidence>
<dbReference type="EC" id="4.2.1.75" evidence="3 9"/>